<evidence type="ECO:0000259" key="7">
    <source>
        <dbReference type="Pfam" id="PF02668"/>
    </source>
</evidence>
<comment type="cofactor">
    <cofactor evidence="1">
        <name>Fe(2+)</name>
        <dbReference type="ChEBI" id="CHEBI:29033"/>
    </cofactor>
</comment>
<evidence type="ECO:0000256" key="4">
    <source>
        <dbReference type="ARBA" id="ARBA00022964"/>
    </source>
</evidence>
<keyword evidence="3" id="KW-0479">Metal-binding</keyword>
<keyword evidence="4" id="KW-0223">Dioxygenase</keyword>
<keyword evidence="9" id="KW-1185">Reference proteome</keyword>
<evidence type="ECO:0000256" key="5">
    <source>
        <dbReference type="ARBA" id="ARBA00023002"/>
    </source>
</evidence>
<name>A0ABN7T6X9_OIKDI</name>
<evidence type="ECO:0000256" key="1">
    <source>
        <dbReference type="ARBA" id="ARBA00001954"/>
    </source>
</evidence>
<evidence type="ECO:0000313" key="9">
    <source>
        <dbReference type="Proteomes" id="UP001158576"/>
    </source>
</evidence>
<dbReference type="InterPro" id="IPR050411">
    <property type="entry name" value="AlphaKG_dependent_hydroxylases"/>
</dbReference>
<dbReference type="EMBL" id="OU015567">
    <property type="protein sequence ID" value="CAG5110166.1"/>
    <property type="molecule type" value="Genomic_DNA"/>
</dbReference>
<dbReference type="SUPFAM" id="SSF51197">
    <property type="entry name" value="Clavaminate synthase-like"/>
    <property type="match status" value="1"/>
</dbReference>
<keyword evidence="5" id="KW-0560">Oxidoreductase</keyword>
<dbReference type="Proteomes" id="UP001158576">
    <property type="component" value="Chromosome 2"/>
</dbReference>
<dbReference type="InterPro" id="IPR042098">
    <property type="entry name" value="TauD-like_sf"/>
</dbReference>
<dbReference type="Gene3D" id="3.60.130.10">
    <property type="entry name" value="Clavaminate synthase-like"/>
    <property type="match status" value="1"/>
</dbReference>
<evidence type="ECO:0000313" key="8">
    <source>
        <dbReference type="EMBL" id="CAG5110166.1"/>
    </source>
</evidence>
<gene>
    <name evidence="8" type="ORF">OKIOD_LOCUS13359</name>
</gene>
<protein>
    <submittedName>
        <fullName evidence="8">Oidioi.mRNA.OKI2018_I69.chr2.g4594.t1.cds</fullName>
    </submittedName>
</protein>
<dbReference type="PANTHER" id="PTHR10696">
    <property type="entry name" value="GAMMA-BUTYROBETAINE HYDROXYLASE-RELATED"/>
    <property type="match status" value="1"/>
</dbReference>
<evidence type="ECO:0000256" key="3">
    <source>
        <dbReference type="ARBA" id="ARBA00022723"/>
    </source>
</evidence>
<accession>A0ABN7T6X9</accession>
<proteinExistence type="inferred from homology"/>
<dbReference type="Pfam" id="PF02668">
    <property type="entry name" value="TauD"/>
    <property type="match status" value="1"/>
</dbReference>
<feature type="domain" description="TauD/TfdA-like" evidence="7">
    <location>
        <begin position="31"/>
        <end position="245"/>
    </location>
</feature>
<dbReference type="InterPro" id="IPR003819">
    <property type="entry name" value="TauD/TfdA-like"/>
</dbReference>
<organism evidence="8 9">
    <name type="scientific">Oikopleura dioica</name>
    <name type="common">Tunicate</name>
    <dbReference type="NCBI Taxonomy" id="34765"/>
    <lineage>
        <taxon>Eukaryota</taxon>
        <taxon>Metazoa</taxon>
        <taxon>Chordata</taxon>
        <taxon>Tunicata</taxon>
        <taxon>Appendicularia</taxon>
        <taxon>Copelata</taxon>
        <taxon>Oikopleuridae</taxon>
        <taxon>Oikopleura</taxon>
    </lineage>
</organism>
<sequence>MSFSPVVNPVVDFSEYQDEAGQYALTKNVMDNGYCVIKNCDNFKDSVFEIASKIAVPQSTMYGFTQEIKTEPTPRNIAFSGIYLGPHMDFPYYESPPGISFMLCRRNDESVEGGESILIDAFEVAEEIRRCSPEDFKVLCEVPVRYQKIHWDRDDPVYMEWEQPHIVVDSEGTITRINWGPAFEGKSKNDSMTAEYLKAYRLFLQKVNESPTKTVRKLEAGECLVFNNRRMLHGRNEFELNGGTRLLELAFLNICEFRSRAQVLEITQGDGELVKMIGNQNTI</sequence>
<reference evidence="8 9" key="1">
    <citation type="submission" date="2021-04" db="EMBL/GenBank/DDBJ databases">
        <authorList>
            <person name="Bliznina A."/>
        </authorList>
    </citation>
    <scope>NUCLEOTIDE SEQUENCE [LARGE SCALE GENOMIC DNA]</scope>
</reference>
<dbReference type="PANTHER" id="PTHR10696:SF25">
    <property type="entry name" value="OXIDOREDUCTASE AIM17-RELATED"/>
    <property type="match status" value="1"/>
</dbReference>
<comment type="similarity">
    <text evidence="2">Belongs to the gamma-BBH/TMLD family.</text>
</comment>
<keyword evidence="6" id="KW-0408">Iron</keyword>
<evidence type="ECO:0000256" key="2">
    <source>
        <dbReference type="ARBA" id="ARBA00008654"/>
    </source>
</evidence>
<evidence type="ECO:0000256" key="6">
    <source>
        <dbReference type="ARBA" id="ARBA00023004"/>
    </source>
</evidence>